<dbReference type="InterPro" id="IPR024958">
    <property type="entry name" value="GRASP_PDZ"/>
</dbReference>
<evidence type="ECO:0000313" key="8">
    <source>
        <dbReference type="Proteomes" id="UP000568158"/>
    </source>
</evidence>
<gene>
    <name evidence="7" type="ORF">HII12_000627</name>
</gene>
<keyword evidence="3" id="KW-0333">Golgi apparatus</keyword>
<dbReference type="Pfam" id="PF04495">
    <property type="entry name" value="GRASP55_65"/>
    <property type="match status" value="1"/>
</dbReference>
<name>A0A8H6BPT7_DEKBR</name>
<keyword evidence="2" id="KW-0677">Repeat</keyword>
<dbReference type="PANTHER" id="PTHR12893">
    <property type="entry name" value="GOLGI REASSEMBLY STACKING PROTEIN GRASP"/>
    <property type="match status" value="1"/>
</dbReference>
<dbReference type="PROSITE" id="PS51865">
    <property type="entry name" value="PDZ_GRASP"/>
    <property type="match status" value="1"/>
</dbReference>
<dbReference type="Gene3D" id="2.30.42.10">
    <property type="match status" value="1"/>
</dbReference>
<dbReference type="InterPro" id="IPR036034">
    <property type="entry name" value="PDZ_sf"/>
</dbReference>
<evidence type="ECO:0000256" key="5">
    <source>
        <dbReference type="SAM" id="MobiDB-lite"/>
    </source>
</evidence>
<comment type="subcellular location">
    <subcellularLocation>
        <location evidence="1">Golgi apparatus membrane</location>
    </subcellularLocation>
</comment>
<dbReference type="InterPro" id="IPR007583">
    <property type="entry name" value="GRASP55_65"/>
</dbReference>
<sequence>MFGLAKKLVSTIENQASNYLSNGVSNINNRPGVDLTDGVGLRVLHVEKGSLGEKKGAALNSNPYSGMNPGEQPQVQSVELQQQFDKINIDPLNVDFSLFLDFLNSVINVYHDDLIFTVWSAKGGVERQITILNRLLHLERKSQLEEVSLSPQTSRNDQKPVTCSSLKNIQISLQLTVLSASSFVWHILHVQPNSPAFVAGIMPDEYIIDCENGKLSTGGEDLLGRVIVAAYNRWKLQSTNSNDVEPCSLVLYVYNHDYDIIRPVTIYPNEHWGGRGLLGCDIGYGLLHRIPEVLGKFPAGKTSSPPPNFAPGSVMFNQKNQLNGNPDQNKDAIPLNSTLLPATEKLLRPAARAPLFSNSQISLDDANTATKPPLPPVKSPRKVRHKSKSKSDKSRASALEDYFKEETEKSRAIDGPSAISKTSSGAVPPPPRIGTRKTEEK</sequence>
<dbReference type="GO" id="GO:0000139">
    <property type="term" value="C:Golgi membrane"/>
    <property type="evidence" value="ECO:0007669"/>
    <property type="project" value="UniProtKB-SubCell"/>
</dbReference>
<reference evidence="7 8" key="1">
    <citation type="journal article" date="2020" name="Appl. Microbiol. Biotechnol.">
        <title>Targeted gene deletion in Brettanomyces bruxellensis with an expression-free CRISPR-Cas9 system.</title>
        <authorList>
            <person name="Varela C."/>
            <person name="Bartel C."/>
            <person name="Onetto C."/>
            <person name="Borneman A."/>
        </authorList>
    </citation>
    <scope>NUCLEOTIDE SEQUENCE [LARGE SCALE GENOMIC DNA]</scope>
    <source>
        <strain evidence="7 8">AWRI1613</strain>
    </source>
</reference>
<feature type="compositionally biased region" description="Basic and acidic residues" evidence="5">
    <location>
        <begin position="401"/>
        <end position="412"/>
    </location>
</feature>
<dbReference type="AlphaFoldDB" id="A0A8H6BPT7"/>
<evidence type="ECO:0000256" key="4">
    <source>
        <dbReference type="ARBA" id="ARBA00023136"/>
    </source>
</evidence>
<keyword evidence="4" id="KW-0472">Membrane</keyword>
<feature type="compositionally biased region" description="Basic residues" evidence="5">
    <location>
        <begin position="379"/>
        <end position="388"/>
    </location>
</feature>
<dbReference type="EMBL" id="JABCYN010000008">
    <property type="protein sequence ID" value="KAF6015766.1"/>
    <property type="molecule type" value="Genomic_DNA"/>
</dbReference>
<dbReference type="SUPFAM" id="SSF50156">
    <property type="entry name" value="PDZ domain-like"/>
    <property type="match status" value="1"/>
</dbReference>
<proteinExistence type="predicted"/>
<feature type="domain" description="PDZ GRASP-type" evidence="6">
    <location>
        <begin position="183"/>
        <end position="287"/>
    </location>
</feature>
<dbReference type="PANTHER" id="PTHR12893:SF0">
    <property type="entry name" value="GRASP65"/>
    <property type="match status" value="1"/>
</dbReference>
<accession>A0A8H6BPT7</accession>
<dbReference type="GO" id="GO:0007030">
    <property type="term" value="P:Golgi organization"/>
    <property type="evidence" value="ECO:0007669"/>
    <property type="project" value="TreeGrafter"/>
</dbReference>
<comment type="caution">
    <text evidence="7">The sequence shown here is derived from an EMBL/GenBank/DDBJ whole genome shotgun (WGS) entry which is preliminary data.</text>
</comment>
<feature type="region of interest" description="Disordered" evidence="5">
    <location>
        <begin position="363"/>
        <end position="441"/>
    </location>
</feature>
<organism evidence="7 8">
    <name type="scientific">Dekkera bruxellensis</name>
    <name type="common">Brettanomyces custersii</name>
    <dbReference type="NCBI Taxonomy" id="5007"/>
    <lineage>
        <taxon>Eukaryota</taxon>
        <taxon>Fungi</taxon>
        <taxon>Dikarya</taxon>
        <taxon>Ascomycota</taxon>
        <taxon>Saccharomycotina</taxon>
        <taxon>Pichiomycetes</taxon>
        <taxon>Pichiales</taxon>
        <taxon>Pichiaceae</taxon>
        <taxon>Brettanomyces</taxon>
    </lineage>
</organism>
<evidence type="ECO:0000259" key="6">
    <source>
        <dbReference type="PROSITE" id="PS51865"/>
    </source>
</evidence>
<evidence type="ECO:0000256" key="3">
    <source>
        <dbReference type="ARBA" id="ARBA00023034"/>
    </source>
</evidence>
<protein>
    <recommendedName>
        <fullName evidence="6">PDZ GRASP-type domain-containing protein</fullName>
    </recommendedName>
</protein>
<evidence type="ECO:0000256" key="1">
    <source>
        <dbReference type="ARBA" id="ARBA00004394"/>
    </source>
</evidence>
<evidence type="ECO:0000256" key="2">
    <source>
        <dbReference type="ARBA" id="ARBA00022737"/>
    </source>
</evidence>
<dbReference type="Proteomes" id="UP000568158">
    <property type="component" value="Unassembled WGS sequence"/>
</dbReference>
<evidence type="ECO:0000313" key="7">
    <source>
        <dbReference type="EMBL" id="KAF6015766.1"/>
    </source>
</evidence>